<evidence type="ECO:0000313" key="4">
    <source>
        <dbReference type="EMBL" id="GIG43941.1"/>
    </source>
</evidence>
<feature type="transmembrane region" description="Helical" evidence="1">
    <location>
        <begin position="20"/>
        <end position="44"/>
    </location>
</feature>
<dbReference type="PANTHER" id="PTHR44757:SF2">
    <property type="entry name" value="BIOFILM ARCHITECTURE MAINTENANCE PROTEIN MBAA"/>
    <property type="match status" value="1"/>
</dbReference>
<dbReference type="SMART" id="SM00052">
    <property type="entry name" value="EAL"/>
    <property type="match status" value="1"/>
</dbReference>
<dbReference type="Proteomes" id="UP000660611">
    <property type="component" value="Unassembled WGS sequence"/>
</dbReference>
<evidence type="ECO:0000259" key="2">
    <source>
        <dbReference type="PROSITE" id="PS50883"/>
    </source>
</evidence>
<dbReference type="SUPFAM" id="SSF55073">
    <property type="entry name" value="Nucleotide cyclase"/>
    <property type="match status" value="1"/>
</dbReference>
<dbReference type="CDD" id="cd01949">
    <property type="entry name" value="GGDEF"/>
    <property type="match status" value="1"/>
</dbReference>
<dbReference type="CDD" id="cd01948">
    <property type="entry name" value="EAL"/>
    <property type="match status" value="1"/>
</dbReference>
<feature type="transmembrane region" description="Helical" evidence="1">
    <location>
        <begin position="50"/>
        <end position="69"/>
    </location>
</feature>
<gene>
    <name evidence="4" type="ORF">Dsi01nite_019820</name>
</gene>
<keyword evidence="5" id="KW-1185">Reference proteome</keyword>
<name>A0A919PIP0_9ACTN</name>
<feature type="transmembrane region" description="Helical" evidence="1">
    <location>
        <begin position="307"/>
        <end position="326"/>
    </location>
</feature>
<protein>
    <recommendedName>
        <fullName evidence="6">Diguanylate cyclase/phosphodiesterase</fullName>
    </recommendedName>
</protein>
<reference evidence="4" key="1">
    <citation type="submission" date="2021-01" db="EMBL/GenBank/DDBJ databases">
        <title>Whole genome shotgun sequence of Dactylosporangium siamense NBRC 106093.</title>
        <authorList>
            <person name="Komaki H."/>
            <person name="Tamura T."/>
        </authorList>
    </citation>
    <scope>NUCLEOTIDE SEQUENCE</scope>
    <source>
        <strain evidence="4">NBRC 106093</strain>
    </source>
</reference>
<dbReference type="InterPro" id="IPR035919">
    <property type="entry name" value="EAL_sf"/>
</dbReference>
<dbReference type="PROSITE" id="PS50887">
    <property type="entry name" value="GGDEF"/>
    <property type="match status" value="1"/>
</dbReference>
<dbReference type="RefSeq" id="WP_239135804.1">
    <property type="nucleotide sequence ID" value="NZ_BAAAVW010000006.1"/>
</dbReference>
<sequence>MSASPPTSRPTGGVVAPLRVTGSLAVAAALVVLSTLWFGVGLVYETPSLLGWSALLVSVPVAAASSWRAGGSPGGDQPRTFWRYVSVGLVLVGCGAMSNARDNLIGTDRNQHVSGVTSAIYLSGLLVMMIGLLRIPGTRRTGGAWTRFGLDIATVIVTTLTFAWHLVYPRWETWFAGSAGDTWSALTVVGGGFICVFAFIKVAFTGTGPIDRRALHLLALTGAVGAGGGSLAPLLASRPHLNTAHLILPATCLVLCLAADRQLRAASLAPVPDRPPGRKLSTMPYAAVVATGGLLLLSSIQGSPDNVVVAVGAITVTVLVAARQIIALRDNAALLQQLDARLQDNARLVKQLDSRVRDLHSYQRKLAHQASHDALTGLANRTVFADATTAALATGDDAVSVAVIDLDNFKGINDELGHAVGDALLQAVGEVLTAHVPAGATVARLGGDEYALLLHSTDQAAHERTLNTITTSLRLPQHCAGHDLVVEASIGLAAARTGDTAAELLRRADVAMYEAKNQGKGRWSSYTPAMDQRGAEQARIAGDLRTALDTGQLHLVYQPIVDMNDGSLYGVEALIRWNHPDRGPIPPVDFIPAAERTGLIVPLGAWILAEACGQAVRWRRELGPAAPETVSVNVSARQLREAGFAAEVAAILRRTGLPARHLTVEVTETAVFDGGAALLELHALKALGVTVALDDFGTGHSSLGLLRTCPVDLLKVDKSFVDTVTHGGEHAVIAAALIDISNGLHLRAVAEGVETAEQAAELRRLGYRYAQGYHYARPLLPEALARRQVPQPAAA</sequence>
<dbReference type="InterPro" id="IPR000160">
    <property type="entry name" value="GGDEF_dom"/>
</dbReference>
<keyword evidence="1" id="KW-0472">Membrane</keyword>
<feature type="transmembrane region" description="Helical" evidence="1">
    <location>
        <begin position="148"/>
        <end position="168"/>
    </location>
</feature>
<dbReference type="InterPro" id="IPR052155">
    <property type="entry name" value="Biofilm_reg_signaling"/>
</dbReference>
<dbReference type="AlphaFoldDB" id="A0A919PIP0"/>
<dbReference type="InterPro" id="IPR043128">
    <property type="entry name" value="Rev_trsase/Diguanyl_cyclase"/>
</dbReference>
<dbReference type="PANTHER" id="PTHR44757">
    <property type="entry name" value="DIGUANYLATE CYCLASE DGCP"/>
    <property type="match status" value="1"/>
</dbReference>
<keyword evidence="1" id="KW-1133">Transmembrane helix</keyword>
<dbReference type="Gene3D" id="3.20.20.450">
    <property type="entry name" value="EAL domain"/>
    <property type="match status" value="1"/>
</dbReference>
<dbReference type="Pfam" id="PF00990">
    <property type="entry name" value="GGDEF"/>
    <property type="match status" value="1"/>
</dbReference>
<comment type="caution">
    <text evidence="4">The sequence shown here is derived from an EMBL/GenBank/DDBJ whole genome shotgun (WGS) entry which is preliminary data.</text>
</comment>
<feature type="transmembrane region" description="Helical" evidence="1">
    <location>
        <begin position="183"/>
        <end position="204"/>
    </location>
</feature>
<feature type="transmembrane region" description="Helical" evidence="1">
    <location>
        <begin position="216"/>
        <end position="236"/>
    </location>
</feature>
<dbReference type="Pfam" id="PF00563">
    <property type="entry name" value="EAL"/>
    <property type="match status" value="1"/>
</dbReference>
<dbReference type="Gene3D" id="3.30.70.270">
    <property type="match status" value="1"/>
</dbReference>
<dbReference type="SUPFAM" id="SSF141868">
    <property type="entry name" value="EAL domain-like"/>
    <property type="match status" value="1"/>
</dbReference>
<dbReference type="EMBL" id="BONQ01000029">
    <property type="protein sequence ID" value="GIG43941.1"/>
    <property type="molecule type" value="Genomic_DNA"/>
</dbReference>
<dbReference type="InterPro" id="IPR029787">
    <property type="entry name" value="Nucleotide_cyclase"/>
</dbReference>
<accession>A0A919PIP0</accession>
<feature type="transmembrane region" description="Helical" evidence="1">
    <location>
        <begin position="280"/>
        <end position="301"/>
    </location>
</feature>
<dbReference type="NCBIfam" id="TIGR00254">
    <property type="entry name" value="GGDEF"/>
    <property type="match status" value="1"/>
</dbReference>
<dbReference type="InterPro" id="IPR001633">
    <property type="entry name" value="EAL_dom"/>
</dbReference>
<organism evidence="4 5">
    <name type="scientific">Dactylosporangium siamense</name>
    <dbReference type="NCBI Taxonomy" id="685454"/>
    <lineage>
        <taxon>Bacteria</taxon>
        <taxon>Bacillati</taxon>
        <taxon>Actinomycetota</taxon>
        <taxon>Actinomycetes</taxon>
        <taxon>Micromonosporales</taxon>
        <taxon>Micromonosporaceae</taxon>
        <taxon>Dactylosporangium</taxon>
    </lineage>
</organism>
<proteinExistence type="predicted"/>
<dbReference type="SMART" id="SM00267">
    <property type="entry name" value="GGDEF"/>
    <property type="match status" value="1"/>
</dbReference>
<evidence type="ECO:0000313" key="5">
    <source>
        <dbReference type="Proteomes" id="UP000660611"/>
    </source>
</evidence>
<dbReference type="PROSITE" id="PS50883">
    <property type="entry name" value="EAL"/>
    <property type="match status" value="1"/>
</dbReference>
<feature type="domain" description="EAL" evidence="2">
    <location>
        <begin position="537"/>
        <end position="792"/>
    </location>
</feature>
<feature type="domain" description="GGDEF" evidence="3">
    <location>
        <begin position="397"/>
        <end position="528"/>
    </location>
</feature>
<feature type="transmembrane region" description="Helical" evidence="1">
    <location>
        <begin position="118"/>
        <end position="136"/>
    </location>
</feature>
<keyword evidence="1" id="KW-0812">Transmembrane</keyword>
<evidence type="ECO:0000259" key="3">
    <source>
        <dbReference type="PROSITE" id="PS50887"/>
    </source>
</evidence>
<evidence type="ECO:0000256" key="1">
    <source>
        <dbReference type="SAM" id="Phobius"/>
    </source>
</evidence>
<evidence type="ECO:0008006" key="6">
    <source>
        <dbReference type="Google" id="ProtNLM"/>
    </source>
</evidence>